<evidence type="ECO:0000313" key="2">
    <source>
        <dbReference type="Proteomes" id="UP000823399"/>
    </source>
</evidence>
<proteinExistence type="predicted"/>
<organism evidence="1 2">
    <name type="scientific">Suillus discolor</name>
    <dbReference type="NCBI Taxonomy" id="1912936"/>
    <lineage>
        <taxon>Eukaryota</taxon>
        <taxon>Fungi</taxon>
        <taxon>Dikarya</taxon>
        <taxon>Basidiomycota</taxon>
        <taxon>Agaricomycotina</taxon>
        <taxon>Agaricomycetes</taxon>
        <taxon>Agaricomycetidae</taxon>
        <taxon>Boletales</taxon>
        <taxon>Suillineae</taxon>
        <taxon>Suillaceae</taxon>
        <taxon>Suillus</taxon>
    </lineage>
</organism>
<evidence type="ECO:0000313" key="1">
    <source>
        <dbReference type="EMBL" id="KAG2104685.1"/>
    </source>
</evidence>
<dbReference type="OrthoDB" id="2683059at2759"/>
<comment type="caution">
    <text evidence="1">The sequence shown here is derived from an EMBL/GenBank/DDBJ whole genome shotgun (WGS) entry which is preliminary data.</text>
</comment>
<protein>
    <submittedName>
        <fullName evidence="1">Uncharacterized protein</fullName>
    </submittedName>
</protein>
<dbReference type="EMBL" id="JABBWM010000040">
    <property type="protein sequence ID" value="KAG2104685.1"/>
    <property type="molecule type" value="Genomic_DNA"/>
</dbReference>
<keyword evidence="2" id="KW-1185">Reference proteome</keyword>
<dbReference type="GeneID" id="64706399"/>
<accession>A0A9P7F2L5</accession>
<name>A0A9P7F2L5_9AGAM</name>
<sequence>MSVSALEVKLGRPRVRLAASGRLCNRSAQASFLINLTVLTPMFIILWNTGDCRFTARLFKEIFVQVCLYINTSAPQAALLGAYKGSKRPVLALVFLPAPPAPPCAPPAPPCTPPLTLPALVYTVRRFIFTRQKNLNSPNKRNINVDPYIRMWKSLPATLLISWHLIVLLLRTSLPSARHLVALLLAPCCPPQHLVALLSAPLCPPQHLVALLSAPCCPPPAYIVTLRSGTSLPCSQHLGRPSIILHPGGLGNILSVPCKSRDKRKTQTFVNIPGADVRRHQLALRMQALINPTSPDATVAAALDSSSSNADVTMDISNDDNEWVYESGHNTPEPHLPSPSQCDISIEPQRRTLPDKASRKLYGTWTGNYPHPNRTSLDISCKNCRTAA</sequence>
<dbReference type="Proteomes" id="UP000823399">
    <property type="component" value="Unassembled WGS sequence"/>
</dbReference>
<reference evidence="1" key="1">
    <citation type="journal article" date="2020" name="New Phytol.">
        <title>Comparative genomics reveals dynamic genome evolution in host specialist ectomycorrhizal fungi.</title>
        <authorList>
            <person name="Lofgren L.A."/>
            <person name="Nguyen N.H."/>
            <person name="Vilgalys R."/>
            <person name="Ruytinx J."/>
            <person name="Liao H.L."/>
            <person name="Branco S."/>
            <person name="Kuo A."/>
            <person name="LaButti K."/>
            <person name="Lipzen A."/>
            <person name="Andreopoulos W."/>
            <person name="Pangilinan J."/>
            <person name="Riley R."/>
            <person name="Hundley H."/>
            <person name="Na H."/>
            <person name="Barry K."/>
            <person name="Grigoriev I.V."/>
            <person name="Stajich J.E."/>
            <person name="Kennedy P.G."/>
        </authorList>
    </citation>
    <scope>NUCLEOTIDE SEQUENCE</scope>
    <source>
        <strain evidence="1">FC423</strain>
    </source>
</reference>
<dbReference type="AlphaFoldDB" id="A0A9P7F2L5"/>
<dbReference type="RefSeq" id="XP_041290984.1">
    <property type="nucleotide sequence ID" value="XM_041444140.1"/>
</dbReference>
<gene>
    <name evidence="1" type="ORF">F5147DRAFT_838226</name>
</gene>